<sequence>MLYVTTFKNSSGLQFAMAGSALTLAGVIVLAPLLSRPFVNLCGRLAVRLAGVSGKLARENALRNPRRTAATAPP</sequence>
<evidence type="ECO:0000313" key="2">
    <source>
        <dbReference type="EMBL" id="PHQ51906.1"/>
    </source>
</evidence>
<evidence type="ECO:0000256" key="1">
    <source>
        <dbReference type="SAM" id="Phobius"/>
    </source>
</evidence>
<feature type="transmembrane region" description="Helical" evidence="1">
    <location>
        <begin position="12"/>
        <end position="34"/>
    </location>
</feature>
<dbReference type="Proteomes" id="UP000222531">
    <property type="component" value="Unassembled WGS sequence"/>
</dbReference>
<keyword evidence="1" id="KW-1133">Transmembrane helix</keyword>
<organism evidence="2 3">
    <name type="scientific">Streptomyces cinnamoneus</name>
    <name type="common">Streptoverticillium cinnamoneum</name>
    <dbReference type="NCBI Taxonomy" id="53446"/>
    <lineage>
        <taxon>Bacteria</taxon>
        <taxon>Bacillati</taxon>
        <taxon>Actinomycetota</taxon>
        <taxon>Actinomycetes</taxon>
        <taxon>Kitasatosporales</taxon>
        <taxon>Streptomycetaceae</taxon>
        <taxon>Streptomyces</taxon>
        <taxon>Streptomyces cinnamoneus group</taxon>
    </lineage>
</organism>
<dbReference type="EMBL" id="NHZO01000129">
    <property type="protein sequence ID" value="PHQ51906.1"/>
    <property type="molecule type" value="Genomic_DNA"/>
</dbReference>
<keyword evidence="3" id="KW-1185">Reference proteome</keyword>
<accession>A0A2G1XL12</accession>
<evidence type="ECO:0000313" key="3">
    <source>
        <dbReference type="Proteomes" id="UP000222531"/>
    </source>
</evidence>
<keyword evidence="1" id="KW-0472">Membrane</keyword>
<reference evidence="2 3" key="1">
    <citation type="journal article" date="2017" name="Biochemistry">
        <title>Identification of the Biosynthetic Pathway for the Antibiotic Bicyclomycin.</title>
        <authorList>
            <person name="Patteson J."/>
            <person name="Cai W."/>
            <person name="Johnson R.A."/>
            <person name="Santa Maria K."/>
            <person name="Li B."/>
        </authorList>
    </citation>
    <scope>NUCLEOTIDE SEQUENCE [LARGE SCALE GENOMIC DNA]</scope>
    <source>
        <strain evidence="2 3">ATCC 21532</strain>
    </source>
</reference>
<dbReference type="AlphaFoldDB" id="A0A2G1XL12"/>
<comment type="caution">
    <text evidence="2">The sequence shown here is derived from an EMBL/GenBank/DDBJ whole genome shotgun (WGS) entry which is preliminary data.</text>
</comment>
<gene>
    <name evidence="2" type="ORF">BLA24_10980</name>
</gene>
<keyword evidence="1" id="KW-0812">Transmembrane</keyword>
<name>A0A2G1XL12_STRCJ</name>
<proteinExistence type="predicted"/>
<protein>
    <submittedName>
        <fullName evidence="2">Uncharacterized protein</fullName>
    </submittedName>
</protein>